<evidence type="ECO:0000313" key="8">
    <source>
        <dbReference type="Proteomes" id="UP000030762"/>
    </source>
</evidence>
<dbReference type="InParanoid" id="T0REB2"/>
<dbReference type="EMBL" id="JH767174">
    <property type="protein sequence ID" value="EQC30628.1"/>
    <property type="molecule type" value="Genomic_DNA"/>
</dbReference>
<comment type="subcellular location">
    <subcellularLocation>
        <location evidence="1">Membrane</location>
        <topology evidence="1">Multi-pass membrane protein</topology>
    </subcellularLocation>
</comment>
<sequence length="585" mass="63974">MRRPFYRVIPAKATLVERTSRPRRREGLMQRVKRPLPRWEDRSLHHLHQTNSRDLLRRVDSSLYEVSPSGDGRDTPSTVLQQLCSFSDLLSAAHSSQSSIMAGSSNKFMTIEDFKAAFSLFCSVCGVGSLGLPGNYARAGYFWASFGFFFMAAVNTYATWCIAKVMLVAPQTVFTFGDLAEWSMGKGGRYVTTFAQTVMCTLLPIVFLVLGGSLLVVLFPMSFSQTTWIVLMGITLLPVCLIPTLKEGAGAAAAGCLGTIFADGIALYLLITNMQDVNPTGISPPGPEIGFEQVTTVFGNLALAYGAGIMIPTLLREHSEPERLPKLILITMGVICSFFLLVSILGVFSTGCQTPGNLLFSIANPALGFTADRGFVILSFLFMQLHITIAFAVVIFPVFQIMERIFLRMHIYELDAPLASANDIETPAIDAVGTSFHDEKAPIVNHIDPADAYKVPGAYFKAATLRTIMVVLCVIVAVIWKDHLGSLMDFVGASSSCTVCMILPIIFYNKTFWTTTSIAEKAIGAVFVLVTVFLAIYVSINTGKELFAPEAKDATILFPLCPTNYQKVVFTNTTHFAPSRALFGY</sequence>
<feature type="transmembrane region" description="Helical" evidence="5">
    <location>
        <begin position="142"/>
        <end position="169"/>
    </location>
</feature>
<accession>T0REB2</accession>
<protein>
    <recommendedName>
        <fullName evidence="6">Amino acid transporter transmembrane domain-containing protein</fullName>
    </recommendedName>
</protein>
<feature type="transmembrane region" description="Helical" evidence="5">
    <location>
        <begin position="375"/>
        <end position="399"/>
    </location>
</feature>
<dbReference type="OMA" id="FQIMERI"/>
<name>T0REB2_SAPDV</name>
<dbReference type="OrthoDB" id="655540at2759"/>
<feature type="domain" description="Amino acid transporter transmembrane" evidence="6">
    <location>
        <begin position="114"/>
        <end position="540"/>
    </location>
</feature>
<evidence type="ECO:0000256" key="5">
    <source>
        <dbReference type="SAM" id="Phobius"/>
    </source>
</evidence>
<proteinExistence type="predicted"/>
<feature type="transmembrane region" description="Helical" evidence="5">
    <location>
        <begin position="190"/>
        <end position="219"/>
    </location>
</feature>
<gene>
    <name evidence="7" type="ORF">SDRG_11683</name>
</gene>
<evidence type="ECO:0000259" key="6">
    <source>
        <dbReference type="Pfam" id="PF01490"/>
    </source>
</evidence>
<dbReference type="PANTHER" id="PTHR22950:SF349">
    <property type="entry name" value="AMINO ACID TRANSPORTER TRANSMEMBRANE DOMAIN-CONTAINING PROTEIN"/>
    <property type="match status" value="1"/>
</dbReference>
<dbReference type="eggNOG" id="ENOG502R04S">
    <property type="taxonomic scope" value="Eukaryota"/>
</dbReference>
<evidence type="ECO:0000256" key="4">
    <source>
        <dbReference type="ARBA" id="ARBA00023136"/>
    </source>
</evidence>
<dbReference type="GO" id="GO:0005774">
    <property type="term" value="C:vacuolar membrane"/>
    <property type="evidence" value="ECO:0007669"/>
    <property type="project" value="TreeGrafter"/>
</dbReference>
<dbReference type="PANTHER" id="PTHR22950">
    <property type="entry name" value="AMINO ACID TRANSPORTER"/>
    <property type="match status" value="1"/>
</dbReference>
<dbReference type="InterPro" id="IPR013057">
    <property type="entry name" value="AA_transpt_TM"/>
</dbReference>
<evidence type="ECO:0000256" key="3">
    <source>
        <dbReference type="ARBA" id="ARBA00022989"/>
    </source>
</evidence>
<feature type="transmembrane region" description="Helical" evidence="5">
    <location>
        <begin position="116"/>
        <end position="136"/>
    </location>
</feature>
<feature type="transmembrane region" description="Helical" evidence="5">
    <location>
        <begin position="486"/>
        <end position="509"/>
    </location>
</feature>
<evidence type="ECO:0000256" key="1">
    <source>
        <dbReference type="ARBA" id="ARBA00004141"/>
    </source>
</evidence>
<dbReference type="Pfam" id="PF01490">
    <property type="entry name" value="Aa_trans"/>
    <property type="match status" value="1"/>
</dbReference>
<feature type="transmembrane region" description="Helical" evidence="5">
    <location>
        <begin position="225"/>
        <end position="245"/>
    </location>
</feature>
<keyword evidence="8" id="KW-1185">Reference proteome</keyword>
<reference evidence="7 8" key="1">
    <citation type="submission" date="2012-04" db="EMBL/GenBank/DDBJ databases">
        <title>The Genome Sequence of Saprolegnia declina VS20.</title>
        <authorList>
            <consortium name="The Broad Institute Genome Sequencing Platform"/>
            <person name="Russ C."/>
            <person name="Nusbaum C."/>
            <person name="Tyler B."/>
            <person name="van West P."/>
            <person name="Dieguez-Uribeondo J."/>
            <person name="de Bruijn I."/>
            <person name="Tripathy S."/>
            <person name="Jiang R."/>
            <person name="Young S.K."/>
            <person name="Zeng Q."/>
            <person name="Gargeya S."/>
            <person name="Fitzgerald M."/>
            <person name="Haas B."/>
            <person name="Abouelleil A."/>
            <person name="Alvarado L."/>
            <person name="Arachchi H.M."/>
            <person name="Berlin A."/>
            <person name="Chapman S.B."/>
            <person name="Goldberg J."/>
            <person name="Griggs A."/>
            <person name="Gujja S."/>
            <person name="Hansen M."/>
            <person name="Howarth C."/>
            <person name="Imamovic A."/>
            <person name="Larimer J."/>
            <person name="McCowen C."/>
            <person name="Montmayeur A."/>
            <person name="Murphy C."/>
            <person name="Neiman D."/>
            <person name="Pearson M."/>
            <person name="Priest M."/>
            <person name="Roberts A."/>
            <person name="Saif S."/>
            <person name="Shea T."/>
            <person name="Sisk P."/>
            <person name="Sykes S."/>
            <person name="Wortman J."/>
            <person name="Nusbaum C."/>
            <person name="Birren B."/>
        </authorList>
    </citation>
    <scope>NUCLEOTIDE SEQUENCE [LARGE SCALE GENOMIC DNA]</scope>
    <source>
        <strain evidence="7 8">VS20</strain>
    </source>
</reference>
<dbReference type="RefSeq" id="XP_008615954.1">
    <property type="nucleotide sequence ID" value="XM_008617732.1"/>
</dbReference>
<feature type="transmembrane region" description="Helical" evidence="5">
    <location>
        <begin position="291"/>
        <end position="315"/>
    </location>
</feature>
<keyword evidence="3 5" id="KW-1133">Transmembrane helix</keyword>
<keyword evidence="2 5" id="KW-0812">Transmembrane</keyword>
<keyword evidence="4 5" id="KW-0472">Membrane</keyword>
<feature type="transmembrane region" description="Helical" evidence="5">
    <location>
        <begin position="327"/>
        <end position="348"/>
    </location>
</feature>
<dbReference type="AlphaFoldDB" id="T0REB2"/>
<dbReference type="STRING" id="1156394.T0REB2"/>
<feature type="transmembrane region" description="Helical" evidence="5">
    <location>
        <begin position="463"/>
        <end position="480"/>
    </location>
</feature>
<dbReference type="Proteomes" id="UP000030762">
    <property type="component" value="Unassembled WGS sequence"/>
</dbReference>
<dbReference type="GeneID" id="19952410"/>
<dbReference type="VEuPathDB" id="FungiDB:SDRG_11683"/>
<feature type="transmembrane region" description="Helical" evidence="5">
    <location>
        <begin position="521"/>
        <end position="540"/>
    </location>
</feature>
<evidence type="ECO:0000313" key="7">
    <source>
        <dbReference type="EMBL" id="EQC30628.1"/>
    </source>
</evidence>
<feature type="transmembrane region" description="Helical" evidence="5">
    <location>
        <begin position="252"/>
        <end position="271"/>
    </location>
</feature>
<evidence type="ECO:0000256" key="2">
    <source>
        <dbReference type="ARBA" id="ARBA00022692"/>
    </source>
</evidence>
<dbReference type="GO" id="GO:0015179">
    <property type="term" value="F:L-amino acid transmembrane transporter activity"/>
    <property type="evidence" value="ECO:0007669"/>
    <property type="project" value="TreeGrafter"/>
</dbReference>
<organism evidence="7 8">
    <name type="scientific">Saprolegnia diclina (strain VS20)</name>
    <dbReference type="NCBI Taxonomy" id="1156394"/>
    <lineage>
        <taxon>Eukaryota</taxon>
        <taxon>Sar</taxon>
        <taxon>Stramenopiles</taxon>
        <taxon>Oomycota</taxon>
        <taxon>Saprolegniomycetes</taxon>
        <taxon>Saprolegniales</taxon>
        <taxon>Saprolegniaceae</taxon>
        <taxon>Saprolegnia</taxon>
    </lineage>
</organism>